<dbReference type="PANTHER" id="PTHR45693">
    <property type="entry name" value="TRANSCRIPTION FACTOR TGA9"/>
    <property type="match status" value="1"/>
</dbReference>
<name>A0A4D6L8A0_VIGUN</name>
<evidence type="ECO:0000256" key="2">
    <source>
        <dbReference type="ARBA" id="ARBA00023015"/>
    </source>
</evidence>
<evidence type="ECO:0000259" key="7">
    <source>
        <dbReference type="PROSITE" id="PS51806"/>
    </source>
</evidence>
<evidence type="ECO:0000256" key="4">
    <source>
        <dbReference type="ARBA" id="ARBA00023159"/>
    </source>
</evidence>
<keyword evidence="9" id="KW-1185">Reference proteome</keyword>
<proteinExistence type="predicted"/>
<dbReference type="PANTHER" id="PTHR45693:SF24">
    <property type="entry name" value="BZIP FAMILY TRANSCRIPTION FACTOR"/>
    <property type="match status" value="1"/>
</dbReference>
<evidence type="ECO:0000256" key="3">
    <source>
        <dbReference type="ARBA" id="ARBA00023125"/>
    </source>
</evidence>
<evidence type="ECO:0000256" key="6">
    <source>
        <dbReference type="ARBA" id="ARBA00023242"/>
    </source>
</evidence>
<accession>A0A4D6L8A0</accession>
<dbReference type="InterPro" id="IPR025422">
    <property type="entry name" value="TGA_domain"/>
</dbReference>
<dbReference type="AlphaFoldDB" id="A0A4D6L8A0"/>
<protein>
    <submittedName>
        <fullName evidence="8">Transcription factor TGA</fullName>
    </submittedName>
</protein>
<dbReference type="GO" id="GO:0006351">
    <property type="term" value="P:DNA-templated transcription"/>
    <property type="evidence" value="ECO:0007669"/>
    <property type="project" value="InterPro"/>
</dbReference>
<organism evidence="8 9">
    <name type="scientific">Vigna unguiculata</name>
    <name type="common">Cowpea</name>
    <dbReference type="NCBI Taxonomy" id="3917"/>
    <lineage>
        <taxon>Eukaryota</taxon>
        <taxon>Viridiplantae</taxon>
        <taxon>Streptophyta</taxon>
        <taxon>Embryophyta</taxon>
        <taxon>Tracheophyta</taxon>
        <taxon>Spermatophyta</taxon>
        <taxon>Magnoliopsida</taxon>
        <taxon>eudicotyledons</taxon>
        <taxon>Gunneridae</taxon>
        <taxon>Pentapetalae</taxon>
        <taxon>rosids</taxon>
        <taxon>fabids</taxon>
        <taxon>Fabales</taxon>
        <taxon>Fabaceae</taxon>
        <taxon>Papilionoideae</taxon>
        <taxon>50 kb inversion clade</taxon>
        <taxon>NPAAA clade</taxon>
        <taxon>indigoferoid/millettioid clade</taxon>
        <taxon>Phaseoleae</taxon>
        <taxon>Vigna</taxon>
    </lineage>
</organism>
<keyword evidence="4" id="KW-0010">Activator</keyword>
<dbReference type="Proteomes" id="UP000501690">
    <property type="component" value="Linkage Group LG2"/>
</dbReference>
<gene>
    <name evidence="8" type="ORF">DEO72_LG2g5096</name>
</gene>
<dbReference type="Pfam" id="PF14144">
    <property type="entry name" value="DOG1"/>
    <property type="match status" value="1"/>
</dbReference>
<dbReference type="GO" id="GO:0005634">
    <property type="term" value="C:nucleus"/>
    <property type="evidence" value="ECO:0007669"/>
    <property type="project" value="UniProtKB-SubCell"/>
</dbReference>
<evidence type="ECO:0000313" key="8">
    <source>
        <dbReference type="EMBL" id="QCD84741.1"/>
    </source>
</evidence>
<dbReference type="PROSITE" id="PS51806">
    <property type="entry name" value="DOG1"/>
    <property type="match status" value="1"/>
</dbReference>
<reference evidence="8 9" key="1">
    <citation type="submission" date="2019-04" db="EMBL/GenBank/DDBJ databases">
        <title>An improved genome assembly and genetic linkage map for asparagus bean, Vigna unguiculata ssp. sesquipedialis.</title>
        <authorList>
            <person name="Xia Q."/>
            <person name="Zhang R."/>
            <person name="Dong Y."/>
        </authorList>
    </citation>
    <scope>NUCLEOTIDE SEQUENCE [LARGE SCALE GENOMIC DNA]</scope>
    <source>
        <tissue evidence="8">Leaf</tissue>
    </source>
</reference>
<keyword evidence="2" id="KW-0805">Transcription regulation</keyword>
<keyword evidence="5" id="KW-0804">Transcription</keyword>
<sequence length="316" mass="35680">MWEENFKSNANTLTASTSIIEELDIKFDNQVQAQSEEVSHGIFGTSVKYNQDHNRLIDKKQFNMLKHADTKTSCSKSRGCSKESFEEKGVRATVGIMSFEADAGLYIGDGLGSNNLGFAGSVNSGDMQLGKLVQSIMNHYSKLFTMKSAAAKADVFYVMSGMWMTTAERFFLWIGGFRPSELLKVLIPLSEPLTEQQRFDTYGLEKSCQQAEDALSQGMEKLQQMLADSVGPGHLVEGTHIPQMDTAMERLEALVSFVNQADHLRQETLRQMYRILSIREIGQFLVVLGEYFQRLRALSKLWENRSQDHLIANKYQ</sequence>
<evidence type="ECO:0000256" key="5">
    <source>
        <dbReference type="ARBA" id="ARBA00023163"/>
    </source>
</evidence>
<evidence type="ECO:0000313" key="9">
    <source>
        <dbReference type="Proteomes" id="UP000501690"/>
    </source>
</evidence>
<dbReference type="EMBL" id="CP039346">
    <property type="protein sequence ID" value="QCD84741.1"/>
    <property type="molecule type" value="Genomic_DNA"/>
</dbReference>
<feature type="domain" description="DOG1" evidence="7">
    <location>
        <begin position="96"/>
        <end position="305"/>
    </location>
</feature>
<keyword evidence="6" id="KW-0539">Nucleus</keyword>
<evidence type="ECO:0000256" key="1">
    <source>
        <dbReference type="ARBA" id="ARBA00004123"/>
    </source>
</evidence>
<comment type="subcellular location">
    <subcellularLocation>
        <location evidence="1">Nucleus</location>
    </subcellularLocation>
</comment>
<keyword evidence="3" id="KW-0238">DNA-binding</keyword>
<dbReference type="GO" id="GO:0043565">
    <property type="term" value="F:sequence-specific DNA binding"/>
    <property type="evidence" value="ECO:0007669"/>
    <property type="project" value="InterPro"/>
</dbReference>